<name>A0A9P6AD58_9AGAM</name>
<protein>
    <submittedName>
        <fullName evidence="1">Uncharacterized protein</fullName>
    </submittedName>
</protein>
<gene>
    <name evidence="1" type="ORF">BS47DRAFT_1402666</name>
</gene>
<keyword evidence="2" id="KW-1185">Reference proteome</keyword>
<organism evidence="1 2">
    <name type="scientific">Hydnum rufescens UP504</name>
    <dbReference type="NCBI Taxonomy" id="1448309"/>
    <lineage>
        <taxon>Eukaryota</taxon>
        <taxon>Fungi</taxon>
        <taxon>Dikarya</taxon>
        <taxon>Basidiomycota</taxon>
        <taxon>Agaricomycotina</taxon>
        <taxon>Agaricomycetes</taxon>
        <taxon>Cantharellales</taxon>
        <taxon>Hydnaceae</taxon>
        <taxon>Hydnum</taxon>
    </lineage>
</organism>
<accession>A0A9P6AD58</accession>
<dbReference type="EMBL" id="MU129424">
    <property type="protein sequence ID" value="KAF9503175.1"/>
    <property type="molecule type" value="Genomic_DNA"/>
</dbReference>
<sequence length="139" mass="15991">MLNSDISGIYDAHKCTQDASTISLSMFQYTISPTYVAELYANPHSLRQLEDLLKYAPPVMELHLIDMTTPGSGLLQKQWRYQFLEQLKYPPVPAPYPSLNPPLHQLHLPKLSVVQFSPAWLRDMLEQKLKSTTCSIHWH</sequence>
<proteinExistence type="predicted"/>
<dbReference type="AlphaFoldDB" id="A0A9P6AD58"/>
<reference evidence="1" key="1">
    <citation type="journal article" date="2020" name="Nat. Commun.">
        <title>Large-scale genome sequencing of mycorrhizal fungi provides insights into the early evolution of symbiotic traits.</title>
        <authorList>
            <person name="Miyauchi S."/>
            <person name="Kiss E."/>
            <person name="Kuo A."/>
            <person name="Drula E."/>
            <person name="Kohler A."/>
            <person name="Sanchez-Garcia M."/>
            <person name="Morin E."/>
            <person name="Andreopoulos B."/>
            <person name="Barry K.W."/>
            <person name="Bonito G."/>
            <person name="Buee M."/>
            <person name="Carver A."/>
            <person name="Chen C."/>
            <person name="Cichocki N."/>
            <person name="Clum A."/>
            <person name="Culley D."/>
            <person name="Crous P.W."/>
            <person name="Fauchery L."/>
            <person name="Girlanda M."/>
            <person name="Hayes R.D."/>
            <person name="Keri Z."/>
            <person name="LaButti K."/>
            <person name="Lipzen A."/>
            <person name="Lombard V."/>
            <person name="Magnuson J."/>
            <person name="Maillard F."/>
            <person name="Murat C."/>
            <person name="Nolan M."/>
            <person name="Ohm R.A."/>
            <person name="Pangilinan J."/>
            <person name="Pereira M.F."/>
            <person name="Perotto S."/>
            <person name="Peter M."/>
            <person name="Pfister S."/>
            <person name="Riley R."/>
            <person name="Sitrit Y."/>
            <person name="Stielow J.B."/>
            <person name="Szollosi G."/>
            <person name="Zifcakova L."/>
            <person name="Stursova M."/>
            <person name="Spatafora J.W."/>
            <person name="Tedersoo L."/>
            <person name="Vaario L.M."/>
            <person name="Yamada A."/>
            <person name="Yan M."/>
            <person name="Wang P."/>
            <person name="Xu J."/>
            <person name="Bruns T."/>
            <person name="Baldrian P."/>
            <person name="Vilgalys R."/>
            <person name="Dunand C."/>
            <person name="Henrissat B."/>
            <person name="Grigoriev I.V."/>
            <person name="Hibbett D."/>
            <person name="Nagy L.G."/>
            <person name="Martin F.M."/>
        </authorList>
    </citation>
    <scope>NUCLEOTIDE SEQUENCE</scope>
    <source>
        <strain evidence="1">UP504</strain>
    </source>
</reference>
<dbReference type="Proteomes" id="UP000886523">
    <property type="component" value="Unassembled WGS sequence"/>
</dbReference>
<comment type="caution">
    <text evidence="1">The sequence shown here is derived from an EMBL/GenBank/DDBJ whole genome shotgun (WGS) entry which is preliminary data.</text>
</comment>
<evidence type="ECO:0000313" key="1">
    <source>
        <dbReference type="EMBL" id="KAF9503175.1"/>
    </source>
</evidence>
<evidence type="ECO:0000313" key="2">
    <source>
        <dbReference type="Proteomes" id="UP000886523"/>
    </source>
</evidence>